<evidence type="ECO:0000313" key="2">
    <source>
        <dbReference type="Proteomes" id="UP000316621"/>
    </source>
</evidence>
<protein>
    <submittedName>
        <fullName evidence="1">Uncharacterized protein</fullName>
    </submittedName>
</protein>
<dbReference type="Proteomes" id="UP000316621">
    <property type="component" value="Chromosome 8"/>
</dbReference>
<dbReference type="PANTHER" id="PTHR47481">
    <property type="match status" value="1"/>
</dbReference>
<dbReference type="PANTHER" id="PTHR47481:SF31">
    <property type="entry name" value="OS01G0873500 PROTEIN"/>
    <property type="match status" value="1"/>
</dbReference>
<accession>A0A4Y7KN67</accession>
<name>A0A4Y7KN67_PAPSO</name>
<sequence>MSSLTAPVLAKVKLCDTSFAIWTKLDTLFASKTDAHLIHLKESLSSFKKGSSTMSDYIQSIKSIVDSLVASGVEIFDR</sequence>
<evidence type="ECO:0000313" key="1">
    <source>
        <dbReference type="EMBL" id="RZC74297.1"/>
    </source>
</evidence>
<dbReference type="EMBL" id="CM010722">
    <property type="protein sequence ID" value="RZC74297.1"/>
    <property type="molecule type" value="Genomic_DNA"/>
</dbReference>
<keyword evidence="2" id="KW-1185">Reference proteome</keyword>
<dbReference type="AlphaFoldDB" id="A0A4Y7KN67"/>
<organism evidence="1 2">
    <name type="scientific">Papaver somniferum</name>
    <name type="common">Opium poppy</name>
    <dbReference type="NCBI Taxonomy" id="3469"/>
    <lineage>
        <taxon>Eukaryota</taxon>
        <taxon>Viridiplantae</taxon>
        <taxon>Streptophyta</taxon>
        <taxon>Embryophyta</taxon>
        <taxon>Tracheophyta</taxon>
        <taxon>Spermatophyta</taxon>
        <taxon>Magnoliopsida</taxon>
        <taxon>Ranunculales</taxon>
        <taxon>Papaveraceae</taxon>
        <taxon>Papaveroideae</taxon>
        <taxon>Papaver</taxon>
    </lineage>
</organism>
<dbReference type="Gramene" id="RZC74297">
    <property type="protein sequence ID" value="RZC74297"/>
    <property type="gene ID" value="C5167_049783"/>
</dbReference>
<dbReference type="Pfam" id="PF14223">
    <property type="entry name" value="Retrotran_gag_2"/>
    <property type="match status" value="1"/>
</dbReference>
<gene>
    <name evidence="1" type="ORF">C5167_049783</name>
</gene>
<proteinExistence type="predicted"/>
<reference evidence="1 2" key="1">
    <citation type="journal article" date="2018" name="Science">
        <title>The opium poppy genome and morphinan production.</title>
        <authorList>
            <person name="Guo L."/>
            <person name="Winzer T."/>
            <person name="Yang X."/>
            <person name="Li Y."/>
            <person name="Ning Z."/>
            <person name="He Z."/>
            <person name="Teodor R."/>
            <person name="Lu Y."/>
            <person name="Bowser T.A."/>
            <person name="Graham I.A."/>
            <person name="Ye K."/>
        </authorList>
    </citation>
    <scope>NUCLEOTIDE SEQUENCE [LARGE SCALE GENOMIC DNA]</scope>
    <source>
        <strain evidence="2">cv. HN1</strain>
        <tissue evidence="1">Leaves</tissue>
    </source>
</reference>